<dbReference type="EMBL" id="VDUZ01000026">
    <property type="protein sequence ID" value="TXL73355.1"/>
    <property type="molecule type" value="Genomic_DNA"/>
</dbReference>
<gene>
    <name evidence="2" type="ORF">FHP25_21535</name>
</gene>
<protein>
    <submittedName>
        <fullName evidence="2">Transglutaminase domain-containing protein</fullName>
    </submittedName>
</protein>
<dbReference type="Proteomes" id="UP000321638">
    <property type="component" value="Unassembled WGS sequence"/>
</dbReference>
<evidence type="ECO:0000313" key="3">
    <source>
        <dbReference type="Proteomes" id="UP000321638"/>
    </source>
</evidence>
<dbReference type="SMART" id="SM00460">
    <property type="entry name" value="TGc"/>
    <property type="match status" value="1"/>
</dbReference>
<reference evidence="2 3" key="1">
    <citation type="submission" date="2019-06" db="EMBL/GenBank/DDBJ databases">
        <title>New taxonomy in bacterial strain CC-CFT640, isolated from vineyard.</title>
        <authorList>
            <person name="Lin S.-Y."/>
            <person name="Tsai C.-F."/>
            <person name="Young C.-C."/>
        </authorList>
    </citation>
    <scope>NUCLEOTIDE SEQUENCE [LARGE SCALE GENOMIC DNA]</scope>
    <source>
        <strain evidence="2 3">CC-CFT640</strain>
    </source>
</reference>
<dbReference type="SUPFAM" id="SSF54001">
    <property type="entry name" value="Cysteine proteinases"/>
    <property type="match status" value="1"/>
</dbReference>
<dbReference type="PANTHER" id="PTHR33490">
    <property type="entry name" value="BLR5614 PROTEIN-RELATED"/>
    <property type="match status" value="1"/>
</dbReference>
<keyword evidence="3" id="KW-1185">Reference proteome</keyword>
<evidence type="ECO:0000313" key="2">
    <source>
        <dbReference type="EMBL" id="TXL73355.1"/>
    </source>
</evidence>
<dbReference type="InterPro" id="IPR038765">
    <property type="entry name" value="Papain-like_cys_pep_sf"/>
</dbReference>
<dbReference type="OrthoDB" id="4697328at2"/>
<accession>A0A5C8PIL2</accession>
<dbReference type="InterPro" id="IPR002931">
    <property type="entry name" value="Transglutaminase-like"/>
</dbReference>
<dbReference type="Gene3D" id="3.10.620.30">
    <property type="match status" value="1"/>
</dbReference>
<comment type="caution">
    <text evidence="2">The sequence shown here is derived from an EMBL/GenBank/DDBJ whole genome shotgun (WGS) entry which is preliminary data.</text>
</comment>
<evidence type="ECO:0000259" key="1">
    <source>
        <dbReference type="SMART" id="SM00460"/>
    </source>
</evidence>
<sequence>MDGAAFEDYRRPGALVDSDHPAVVAFARDAAGAATDPVDVAVRIYFAVRDGLRYDPYGTPLRRDAYVASTCLQARHGYCVNKAGLMAAACRARGIPARLGYADVRNHMTTRRLSEWMGSDVFYFHGYTDVWLNGRWVKATPAFNKELTDKFRLKPLDWDGSADSIYHPFDLEGRRHMEYLAYRGVYADIPFDTLNAAFRQYYPKMYRHDGGAALGGDFAAEGAAEAASR</sequence>
<organism evidence="2 3">
    <name type="scientific">Vineibacter terrae</name>
    <dbReference type="NCBI Taxonomy" id="2586908"/>
    <lineage>
        <taxon>Bacteria</taxon>
        <taxon>Pseudomonadati</taxon>
        <taxon>Pseudomonadota</taxon>
        <taxon>Alphaproteobacteria</taxon>
        <taxon>Hyphomicrobiales</taxon>
        <taxon>Vineibacter</taxon>
    </lineage>
</organism>
<dbReference type="AlphaFoldDB" id="A0A5C8PIL2"/>
<dbReference type="PANTHER" id="PTHR33490:SF3">
    <property type="entry name" value="CONSERVED INTEGRAL MEMBRANE PROTEIN"/>
    <property type="match status" value="1"/>
</dbReference>
<name>A0A5C8PIL2_9HYPH</name>
<dbReference type="Pfam" id="PF01841">
    <property type="entry name" value="Transglut_core"/>
    <property type="match status" value="1"/>
</dbReference>
<feature type="domain" description="Transglutaminase-like" evidence="1">
    <location>
        <begin position="71"/>
        <end position="143"/>
    </location>
</feature>
<proteinExistence type="predicted"/>